<dbReference type="Pfam" id="PF00994">
    <property type="entry name" value="MoCF_biosynth"/>
    <property type="match status" value="1"/>
</dbReference>
<dbReference type="SUPFAM" id="SSF63867">
    <property type="entry name" value="MoeA C-terminal domain-like"/>
    <property type="match status" value="1"/>
</dbReference>
<keyword evidence="9 13" id="KW-0479">Metal-binding</keyword>
<evidence type="ECO:0000313" key="16">
    <source>
        <dbReference type="Proteomes" id="UP000632125"/>
    </source>
</evidence>
<dbReference type="Pfam" id="PF03453">
    <property type="entry name" value="MoeA_N"/>
    <property type="match status" value="1"/>
</dbReference>
<dbReference type="InterPro" id="IPR038987">
    <property type="entry name" value="MoeA-like"/>
</dbReference>
<keyword evidence="7 13" id="KW-0500">Molybdenum</keyword>
<sequence>MAEECGTGTSGRFNRRAVKVGEAQRLVLAAADGLRCGSELVPLRESGGRRLAQTLCASSDWPPFARAGLDGYAVRAADTAQASPEMPATLRVVDSVAAGGIALAAVEAGTAARIMTGAAVPEGADAVVMLEQTAEATLPGGAAAVLIKRAARPGQNIAPRGEEFRLGAALAAPGTVVRPGHVALLGTFGYAEVPVQKRPRVAVFATGSELLPVAAPLAPGRIRDSNSAMVAAMIEQSGAEPMLCGALPDDPDAVAAALERVWDDADLIVTTGGVSVGDYDVMSDIIRRVKSGSWTGAGHDEGRQACRVLFDRVAMRPGSPTSAAMLGDKLLLSLSGNPGACFVGFELLVRPALQRMQGVRDALPRAVTARLAAAVDKPSPHDRYVRTRLIYEADGRIAADPLAFSKSSMMASIAESDGLAVIPSGSLGAKAGELVEVLLIP</sequence>
<evidence type="ECO:0000256" key="3">
    <source>
        <dbReference type="ARBA" id="ARBA00005046"/>
    </source>
</evidence>
<dbReference type="PANTHER" id="PTHR10192">
    <property type="entry name" value="MOLYBDOPTERIN BIOSYNTHESIS PROTEIN"/>
    <property type="match status" value="1"/>
</dbReference>
<evidence type="ECO:0000259" key="14">
    <source>
        <dbReference type="SMART" id="SM00852"/>
    </source>
</evidence>
<dbReference type="GO" id="GO:0006777">
    <property type="term" value="P:Mo-molybdopterin cofactor biosynthetic process"/>
    <property type="evidence" value="ECO:0007669"/>
    <property type="project" value="UniProtKB-UniRule"/>
</dbReference>
<feature type="domain" description="MoaB/Mog" evidence="14">
    <location>
        <begin position="202"/>
        <end position="355"/>
    </location>
</feature>
<comment type="pathway">
    <text evidence="3 13">Cofactor biosynthesis; molybdopterin biosynthesis.</text>
</comment>
<dbReference type="NCBIfam" id="NF045515">
    <property type="entry name" value="Glp_gephyrin"/>
    <property type="match status" value="1"/>
</dbReference>
<dbReference type="NCBIfam" id="TIGR00177">
    <property type="entry name" value="molyb_syn"/>
    <property type="match status" value="1"/>
</dbReference>
<keyword evidence="10 13" id="KW-0460">Magnesium</keyword>
<reference evidence="15" key="1">
    <citation type="submission" date="2020-09" db="EMBL/GenBank/DDBJ databases">
        <title>A novel bacterium of genus Paenibacillus, isolated from South China Sea.</title>
        <authorList>
            <person name="Huang H."/>
            <person name="Mo K."/>
            <person name="Hu Y."/>
        </authorList>
    </citation>
    <scope>NUCLEOTIDE SEQUENCE</scope>
    <source>
        <strain evidence="15">IB182493</strain>
    </source>
</reference>
<dbReference type="InterPro" id="IPR036135">
    <property type="entry name" value="MoeA_linker/N_sf"/>
</dbReference>
<dbReference type="Proteomes" id="UP000632125">
    <property type="component" value="Unassembled WGS sequence"/>
</dbReference>
<dbReference type="FunFam" id="2.170.190.11:FF:000001">
    <property type="entry name" value="Molybdopterin molybdenumtransferase"/>
    <property type="match status" value="1"/>
</dbReference>
<comment type="function">
    <text evidence="2 13">Catalyzes the insertion of molybdate into adenylated molybdopterin with the concomitant release of AMP.</text>
</comment>
<dbReference type="InterPro" id="IPR005111">
    <property type="entry name" value="MoeA_C_domain_IV"/>
</dbReference>
<comment type="similarity">
    <text evidence="4 13">Belongs to the MoeA family.</text>
</comment>
<dbReference type="Pfam" id="PF03454">
    <property type="entry name" value="MoeA_C"/>
    <property type="match status" value="1"/>
</dbReference>
<evidence type="ECO:0000256" key="9">
    <source>
        <dbReference type="ARBA" id="ARBA00022723"/>
    </source>
</evidence>
<evidence type="ECO:0000256" key="6">
    <source>
        <dbReference type="ARBA" id="ARBA00021108"/>
    </source>
</evidence>
<dbReference type="RefSeq" id="WP_190858710.1">
    <property type="nucleotide sequence ID" value="NZ_JACXIY010000005.1"/>
</dbReference>
<comment type="caution">
    <text evidence="15">The sequence shown here is derived from an EMBL/GenBank/DDBJ whole genome shotgun (WGS) entry which is preliminary data.</text>
</comment>
<dbReference type="Gene3D" id="2.40.340.10">
    <property type="entry name" value="MoeA, C-terminal, domain IV"/>
    <property type="match status" value="1"/>
</dbReference>
<dbReference type="GO" id="GO:0005829">
    <property type="term" value="C:cytosol"/>
    <property type="evidence" value="ECO:0007669"/>
    <property type="project" value="TreeGrafter"/>
</dbReference>
<keyword evidence="11 13" id="KW-0501">Molybdenum cofactor biosynthesis</keyword>
<gene>
    <name evidence="15" type="ORF">IDH41_04610</name>
</gene>
<dbReference type="EC" id="2.10.1.1" evidence="5 13"/>
<name>A0A927CLJ3_9BACL</name>
<organism evidence="15 16">
    <name type="scientific">Paenibacillus arenilitoris</name>
    <dbReference type="NCBI Taxonomy" id="2772299"/>
    <lineage>
        <taxon>Bacteria</taxon>
        <taxon>Bacillati</taxon>
        <taxon>Bacillota</taxon>
        <taxon>Bacilli</taxon>
        <taxon>Bacillales</taxon>
        <taxon>Paenibacillaceae</taxon>
        <taxon>Paenibacillus</taxon>
    </lineage>
</organism>
<evidence type="ECO:0000256" key="11">
    <source>
        <dbReference type="ARBA" id="ARBA00023150"/>
    </source>
</evidence>
<dbReference type="GO" id="GO:0061599">
    <property type="term" value="F:molybdopterin molybdotransferase activity"/>
    <property type="evidence" value="ECO:0007669"/>
    <property type="project" value="UniProtKB-UniRule"/>
</dbReference>
<dbReference type="PANTHER" id="PTHR10192:SF5">
    <property type="entry name" value="GEPHYRIN"/>
    <property type="match status" value="1"/>
</dbReference>
<dbReference type="Gene3D" id="3.90.105.10">
    <property type="entry name" value="Molybdopterin biosynthesis moea protein, domain 2"/>
    <property type="match status" value="1"/>
</dbReference>
<dbReference type="InterPro" id="IPR001453">
    <property type="entry name" value="MoaB/Mog_dom"/>
</dbReference>
<evidence type="ECO:0000256" key="4">
    <source>
        <dbReference type="ARBA" id="ARBA00010763"/>
    </source>
</evidence>
<evidence type="ECO:0000256" key="10">
    <source>
        <dbReference type="ARBA" id="ARBA00022842"/>
    </source>
</evidence>
<comment type="cofactor">
    <cofactor evidence="1 13">
        <name>Mg(2+)</name>
        <dbReference type="ChEBI" id="CHEBI:18420"/>
    </cofactor>
</comment>
<dbReference type="Gene3D" id="2.170.190.11">
    <property type="entry name" value="Molybdopterin biosynthesis moea protein, domain 3"/>
    <property type="match status" value="1"/>
</dbReference>
<proteinExistence type="inferred from homology"/>
<evidence type="ECO:0000256" key="13">
    <source>
        <dbReference type="RuleBase" id="RU365090"/>
    </source>
</evidence>
<evidence type="ECO:0000256" key="2">
    <source>
        <dbReference type="ARBA" id="ARBA00002901"/>
    </source>
</evidence>
<evidence type="ECO:0000256" key="8">
    <source>
        <dbReference type="ARBA" id="ARBA00022679"/>
    </source>
</evidence>
<dbReference type="SUPFAM" id="SSF63882">
    <property type="entry name" value="MoeA N-terminal region -like"/>
    <property type="match status" value="1"/>
</dbReference>
<evidence type="ECO:0000256" key="5">
    <source>
        <dbReference type="ARBA" id="ARBA00013269"/>
    </source>
</evidence>
<evidence type="ECO:0000256" key="12">
    <source>
        <dbReference type="ARBA" id="ARBA00047317"/>
    </source>
</evidence>
<dbReference type="SUPFAM" id="SSF53218">
    <property type="entry name" value="Molybdenum cofactor biosynthesis proteins"/>
    <property type="match status" value="1"/>
</dbReference>
<accession>A0A927CLJ3</accession>
<dbReference type="InterPro" id="IPR036425">
    <property type="entry name" value="MoaB/Mog-like_dom_sf"/>
</dbReference>
<dbReference type="CDD" id="cd00887">
    <property type="entry name" value="MoeA"/>
    <property type="match status" value="1"/>
</dbReference>
<evidence type="ECO:0000256" key="7">
    <source>
        <dbReference type="ARBA" id="ARBA00022505"/>
    </source>
</evidence>
<dbReference type="AlphaFoldDB" id="A0A927CLJ3"/>
<dbReference type="Gene3D" id="3.40.980.10">
    <property type="entry name" value="MoaB/Mog-like domain"/>
    <property type="match status" value="1"/>
</dbReference>
<dbReference type="InterPro" id="IPR036688">
    <property type="entry name" value="MoeA_C_domain_IV_sf"/>
</dbReference>
<keyword evidence="16" id="KW-1185">Reference proteome</keyword>
<evidence type="ECO:0000256" key="1">
    <source>
        <dbReference type="ARBA" id="ARBA00001946"/>
    </source>
</evidence>
<protein>
    <recommendedName>
        <fullName evidence="6 13">Molybdopterin molybdenumtransferase</fullName>
        <ecNumber evidence="5 13">2.10.1.1</ecNumber>
    </recommendedName>
</protein>
<dbReference type="InterPro" id="IPR005110">
    <property type="entry name" value="MoeA_linker/N"/>
</dbReference>
<dbReference type="SMART" id="SM00852">
    <property type="entry name" value="MoCF_biosynth"/>
    <property type="match status" value="1"/>
</dbReference>
<dbReference type="EMBL" id="JACXIY010000005">
    <property type="protein sequence ID" value="MBD2867850.1"/>
    <property type="molecule type" value="Genomic_DNA"/>
</dbReference>
<keyword evidence="8 13" id="KW-0808">Transferase</keyword>
<evidence type="ECO:0000313" key="15">
    <source>
        <dbReference type="EMBL" id="MBD2867850.1"/>
    </source>
</evidence>
<dbReference type="GO" id="GO:0046872">
    <property type="term" value="F:metal ion binding"/>
    <property type="evidence" value="ECO:0007669"/>
    <property type="project" value="UniProtKB-UniRule"/>
</dbReference>
<dbReference type="FunFam" id="3.40.980.10:FF:000004">
    <property type="entry name" value="Molybdopterin molybdenumtransferase"/>
    <property type="match status" value="1"/>
</dbReference>
<comment type="catalytic activity">
    <reaction evidence="12">
        <text>adenylyl-molybdopterin + molybdate = Mo-molybdopterin + AMP + H(+)</text>
        <dbReference type="Rhea" id="RHEA:35047"/>
        <dbReference type="ChEBI" id="CHEBI:15378"/>
        <dbReference type="ChEBI" id="CHEBI:36264"/>
        <dbReference type="ChEBI" id="CHEBI:62727"/>
        <dbReference type="ChEBI" id="CHEBI:71302"/>
        <dbReference type="ChEBI" id="CHEBI:456215"/>
        <dbReference type="EC" id="2.10.1.1"/>
    </reaction>
</comment>